<dbReference type="CDD" id="cd07377">
    <property type="entry name" value="WHTH_GntR"/>
    <property type="match status" value="1"/>
</dbReference>
<dbReference type="GO" id="GO:0030170">
    <property type="term" value="F:pyridoxal phosphate binding"/>
    <property type="evidence" value="ECO:0007669"/>
    <property type="project" value="InterPro"/>
</dbReference>
<sequence>MKSNIPESFSFDISRSTVPLYRQIYEQLKTAILSQQLAPGTKLPASRELATRLQVSRNTVTNAYEKLWSEGFVEGQIGAGTYVAHIDFTTLQTTNFNEKNDQRPLLSQRGEKIFACAKKDYIAKPETFTPGIPDIKAFRKDVWARILSRQARYHIEDLFAYDSPAGYAPLRTVVCQYLRAYRGVKCDTEQVVIISGAQQGLDLIARFLIDPHENVAMENPGYLGARNAFFAAQAQIIPVDVDAAGLKIDDLQRQRDVRLLYLTPSHQYPLGMTLSLERRIQILQWARQQNAWIIEDDYDSEYRYAGQPIAAMQGIDNSDRVLYLGTFSKVLFPGLRIGYMVVPKALVPVFSLAKSICDHNCSTLLQAALASFIEAGHFNSHLRRTRILYKEKQQYFLQVFAHKLSKYCTIEPSATGMHLVAFYNGDDREITKEAVRHNLVLRPLSSYYLQNPRSGFVLGYAGYTLPQIYEGICTLEKIFTRKN</sequence>
<dbReference type="Gene3D" id="1.10.10.10">
    <property type="entry name" value="Winged helix-like DNA-binding domain superfamily/Winged helix DNA-binding domain"/>
    <property type="match status" value="1"/>
</dbReference>
<evidence type="ECO:0000256" key="5">
    <source>
        <dbReference type="ARBA" id="ARBA00023163"/>
    </source>
</evidence>
<dbReference type="InterPro" id="IPR015421">
    <property type="entry name" value="PyrdxlP-dep_Trfase_major"/>
</dbReference>
<name>A0A5S9IVK2_UABAM</name>
<keyword evidence="3" id="KW-0805">Transcription regulation</keyword>
<dbReference type="InterPro" id="IPR015424">
    <property type="entry name" value="PyrdxlP-dep_Trfase"/>
</dbReference>
<proteinExistence type="inferred from homology"/>
<reference evidence="7 8" key="1">
    <citation type="submission" date="2019-08" db="EMBL/GenBank/DDBJ databases">
        <title>Complete genome sequence of Candidatus Uab amorphum.</title>
        <authorList>
            <person name="Shiratori T."/>
            <person name="Suzuki S."/>
            <person name="Kakizawa Y."/>
            <person name="Ishida K."/>
        </authorList>
    </citation>
    <scope>NUCLEOTIDE SEQUENCE [LARGE SCALE GENOMIC DNA]</scope>
    <source>
        <strain evidence="7 8">SRT547</strain>
    </source>
</reference>
<dbReference type="InterPro" id="IPR004839">
    <property type="entry name" value="Aminotransferase_I/II_large"/>
</dbReference>
<dbReference type="SUPFAM" id="SSF46785">
    <property type="entry name" value="Winged helix' DNA-binding domain"/>
    <property type="match status" value="1"/>
</dbReference>
<dbReference type="RefSeq" id="WP_173013630.1">
    <property type="nucleotide sequence ID" value="NZ_AP019860.1"/>
</dbReference>
<evidence type="ECO:0000256" key="3">
    <source>
        <dbReference type="ARBA" id="ARBA00023015"/>
    </source>
</evidence>
<dbReference type="SMART" id="SM00345">
    <property type="entry name" value="HTH_GNTR"/>
    <property type="match status" value="1"/>
</dbReference>
<dbReference type="EMBL" id="AP019860">
    <property type="protein sequence ID" value="BBM87355.1"/>
    <property type="molecule type" value="Genomic_DNA"/>
</dbReference>
<dbReference type="SUPFAM" id="SSF53383">
    <property type="entry name" value="PLP-dependent transferases"/>
    <property type="match status" value="1"/>
</dbReference>
<organism evidence="7 8">
    <name type="scientific">Uabimicrobium amorphum</name>
    <dbReference type="NCBI Taxonomy" id="2596890"/>
    <lineage>
        <taxon>Bacteria</taxon>
        <taxon>Pseudomonadati</taxon>
        <taxon>Planctomycetota</taxon>
        <taxon>Candidatus Uabimicrobiia</taxon>
        <taxon>Candidatus Uabimicrobiales</taxon>
        <taxon>Candidatus Uabimicrobiaceae</taxon>
        <taxon>Candidatus Uabimicrobium</taxon>
    </lineage>
</organism>
<evidence type="ECO:0000313" key="7">
    <source>
        <dbReference type="EMBL" id="BBM87355.1"/>
    </source>
</evidence>
<keyword evidence="8" id="KW-1185">Reference proteome</keyword>
<dbReference type="Pfam" id="PF00392">
    <property type="entry name" value="GntR"/>
    <property type="match status" value="1"/>
</dbReference>
<dbReference type="AlphaFoldDB" id="A0A5S9IVK2"/>
<evidence type="ECO:0000256" key="4">
    <source>
        <dbReference type="ARBA" id="ARBA00023125"/>
    </source>
</evidence>
<dbReference type="PROSITE" id="PS50949">
    <property type="entry name" value="HTH_GNTR"/>
    <property type="match status" value="1"/>
</dbReference>
<dbReference type="InterPro" id="IPR036388">
    <property type="entry name" value="WH-like_DNA-bd_sf"/>
</dbReference>
<dbReference type="KEGG" id="uam:UABAM_05764"/>
<dbReference type="InterPro" id="IPR051446">
    <property type="entry name" value="HTH_trans_reg/aminotransferase"/>
</dbReference>
<dbReference type="InterPro" id="IPR000524">
    <property type="entry name" value="Tscrpt_reg_HTH_GntR"/>
</dbReference>
<gene>
    <name evidence="7" type="ORF">UABAM_05764</name>
</gene>
<dbReference type="CDD" id="cd00609">
    <property type="entry name" value="AAT_like"/>
    <property type="match status" value="1"/>
</dbReference>
<dbReference type="Proteomes" id="UP000326354">
    <property type="component" value="Chromosome"/>
</dbReference>
<dbReference type="PANTHER" id="PTHR46577:SF1">
    <property type="entry name" value="HTH-TYPE TRANSCRIPTIONAL REGULATORY PROTEIN GABR"/>
    <property type="match status" value="1"/>
</dbReference>
<evidence type="ECO:0000256" key="1">
    <source>
        <dbReference type="ARBA" id="ARBA00005384"/>
    </source>
</evidence>
<evidence type="ECO:0000259" key="6">
    <source>
        <dbReference type="PROSITE" id="PS50949"/>
    </source>
</evidence>
<keyword evidence="5" id="KW-0804">Transcription</keyword>
<evidence type="ECO:0000256" key="2">
    <source>
        <dbReference type="ARBA" id="ARBA00022898"/>
    </source>
</evidence>
<feature type="domain" description="HTH gntR-type" evidence="6">
    <location>
        <begin position="18"/>
        <end position="86"/>
    </location>
</feature>
<keyword evidence="2" id="KW-0663">Pyridoxal phosphate</keyword>
<keyword evidence="4" id="KW-0238">DNA-binding</keyword>
<accession>A0A5S9IVK2</accession>
<dbReference type="PANTHER" id="PTHR46577">
    <property type="entry name" value="HTH-TYPE TRANSCRIPTIONAL REGULATORY PROTEIN GABR"/>
    <property type="match status" value="1"/>
</dbReference>
<comment type="similarity">
    <text evidence="1">In the C-terminal section; belongs to the class-I pyridoxal-phosphate-dependent aminotransferase family.</text>
</comment>
<dbReference type="InterPro" id="IPR036390">
    <property type="entry name" value="WH_DNA-bd_sf"/>
</dbReference>
<dbReference type="Gene3D" id="3.40.640.10">
    <property type="entry name" value="Type I PLP-dependent aspartate aminotransferase-like (Major domain)"/>
    <property type="match status" value="1"/>
</dbReference>
<dbReference type="GO" id="GO:0003677">
    <property type="term" value="F:DNA binding"/>
    <property type="evidence" value="ECO:0007669"/>
    <property type="project" value="UniProtKB-KW"/>
</dbReference>
<protein>
    <submittedName>
        <fullName evidence="7">GntR family transcriptional regulator</fullName>
    </submittedName>
</protein>
<dbReference type="PRINTS" id="PR00035">
    <property type="entry name" value="HTHGNTR"/>
</dbReference>
<dbReference type="Pfam" id="PF00155">
    <property type="entry name" value="Aminotran_1_2"/>
    <property type="match status" value="1"/>
</dbReference>
<evidence type="ECO:0000313" key="8">
    <source>
        <dbReference type="Proteomes" id="UP000326354"/>
    </source>
</evidence>
<dbReference type="GO" id="GO:0003700">
    <property type="term" value="F:DNA-binding transcription factor activity"/>
    <property type="evidence" value="ECO:0007669"/>
    <property type="project" value="InterPro"/>
</dbReference>